<reference evidence="1" key="1">
    <citation type="submission" date="2020-11" db="EMBL/GenBank/DDBJ databases">
        <authorList>
            <consortium name="DOE Joint Genome Institute"/>
            <person name="Ahrendt S."/>
            <person name="Riley R."/>
            <person name="Andreopoulos W."/>
            <person name="Labutti K."/>
            <person name="Pangilinan J."/>
            <person name="Ruiz-Duenas F.J."/>
            <person name="Barrasa J.M."/>
            <person name="Sanchez-Garcia M."/>
            <person name="Camarero S."/>
            <person name="Miyauchi S."/>
            <person name="Serrano A."/>
            <person name="Linde D."/>
            <person name="Babiker R."/>
            <person name="Drula E."/>
            <person name="Ayuso-Fernandez I."/>
            <person name="Pacheco R."/>
            <person name="Padilla G."/>
            <person name="Ferreira P."/>
            <person name="Barriuso J."/>
            <person name="Kellner H."/>
            <person name="Castanera R."/>
            <person name="Alfaro M."/>
            <person name="Ramirez L."/>
            <person name="Pisabarro A.G."/>
            <person name="Kuo A."/>
            <person name="Tritt A."/>
            <person name="Lipzen A."/>
            <person name="He G."/>
            <person name="Yan M."/>
            <person name="Ng V."/>
            <person name="Cullen D."/>
            <person name="Martin F."/>
            <person name="Rosso M.-N."/>
            <person name="Henrissat B."/>
            <person name="Hibbett D."/>
            <person name="Martinez A.T."/>
            <person name="Grigoriev I.V."/>
        </authorList>
    </citation>
    <scope>NUCLEOTIDE SEQUENCE</scope>
    <source>
        <strain evidence="1">AH 40177</strain>
    </source>
</reference>
<dbReference type="OrthoDB" id="3365698at2759"/>
<sequence>MDISWNLAASPFASVLGTNHVPSSAELSQLKAELVKPLQELGRLESEIGRVKATLNGFLSEKKRVETYIEAHQSLMSPIRQLPSETLAEIFLRCLPSGRYAVRSLEYAPLLMTSVCRHWRTTAIQNPLLWNSLHIHFPPHLNGKVANQRIDGIALWLERSGTLPISLSLHGSTTDHLDFLPEFLNTTQARQSMVLLFQTVLRFSDRIHHLSLSLAREDFTTFDSFAPAVFQELSSLVLEDYQASPYYPVPWEENEGNPTYGPLLSRMPALQNLEINKSRDRNVAYHALPCHWESLTNISIRDHLTPVDLLDLLTVTPQLQSVKIGVMLSEPSFHPSRLPMVILNDLISLSLHFITNAPPSPPFGNMDQADPAIYDQMSSVFPRLNFPSLKSLSISWHNGRSISQISFSGLNLHSLESLALEMPMTPEALTECLLLVPGLISLDFVDMGSITHERFTSTLQNTHLTSLSPSTSDSSFLCPQLRHFRMIDSTSMSWPGRTSWTDTCLTAMIESRAKSNALISCDIFFHEMRSFPKADLDKLKNLKEDGLKLRLHQVRRPPPIRDDSAMAGLRPFTYPVNVSPPLRWPTSLADMDGSFDTDTVV</sequence>
<dbReference type="EMBL" id="JADNRY010000002">
    <property type="protein sequence ID" value="KAF9078022.1"/>
    <property type="molecule type" value="Genomic_DNA"/>
</dbReference>
<evidence type="ECO:0000313" key="1">
    <source>
        <dbReference type="EMBL" id="KAF9078022.1"/>
    </source>
</evidence>
<dbReference type="SUPFAM" id="SSF52058">
    <property type="entry name" value="L domain-like"/>
    <property type="match status" value="1"/>
</dbReference>
<dbReference type="Gene3D" id="1.20.1280.50">
    <property type="match status" value="1"/>
</dbReference>
<name>A0A9P5QB29_9AGAR</name>
<dbReference type="Proteomes" id="UP000772434">
    <property type="component" value="Unassembled WGS sequence"/>
</dbReference>
<organism evidence="1 2">
    <name type="scientific">Rhodocollybia butyracea</name>
    <dbReference type="NCBI Taxonomy" id="206335"/>
    <lineage>
        <taxon>Eukaryota</taxon>
        <taxon>Fungi</taxon>
        <taxon>Dikarya</taxon>
        <taxon>Basidiomycota</taxon>
        <taxon>Agaricomycotina</taxon>
        <taxon>Agaricomycetes</taxon>
        <taxon>Agaricomycetidae</taxon>
        <taxon>Agaricales</taxon>
        <taxon>Marasmiineae</taxon>
        <taxon>Omphalotaceae</taxon>
        <taxon>Rhodocollybia</taxon>
    </lineage>
</organism>
<dbReference type="InterPro" id="IPR032675">
    <property type="entry name" value="LRR_dom_sf"/>
</dbReference>
<dbReference type="AlphaFoldDB" id="A0A9P5QB29"/>
<proteinExistence type="predicted"/>
<accession>A0A9P5QB29</accession>
<dbReference type="Gene3D" id="3.80.10.10">
    <property type="entry name" value="Ribonuclease Inhibitor"/>
    <property type="match status" value="1"/>
</dbReference>
<evidence type="ECO:0008006" key="3">
    <source>
        <dbReference type="Google" id="ProtNLM"/>
    </source>
</evidence>
<keyword evidence="2" id="KW-1185">Reference proteome</keyword>
<gene>
    <name evidence="1" type="ORF">BDP27DRAFT_1310593</name>
</gene>
<protein>
    <recommendedName>
        <fullName evidence="3">F-box domain-containing protein</fullName>
    </recommendedName>
</protein>
<evidence type="ECO:0000313" key="2">
    <source>
        <dbReference type="Proteomes" id="UP000772434"/>
    </source>
</evidence>
<comment type="caution">
    <text evidence="1">The sequence shown here is derived from an EMBL/GenBank/DDBJ whole genome shotgun (WGS) entry which is preliminary data.</text>
</comment>